<reference evidence="1" key="1">
    <citation type="submission" date="2023-07" db="EMBL/GenBank/DDBJ databases">
        <title>draft genome sequence of fig (Ficus carica).</title>
        <authorList>
            <person name="Takahashi T."/>
            <person name="Nishimura K."/>
        </authorList>
    </citation>
    <scope>NUCLEOTIDE SEQUENCE</scope>
</reference>
<dbReference type="EMBL" id="BTGU01000008">
    <property type="protein sequence ID" value="GMN38334.1"/>
    <property type="molecule type" value="Genomic_DNA"/>
</dbReference>
<organism evidence="1 2">
    <name type="scientific">Ficus carica</name>
    <name type="common">Common fig</name>
    <dbReference type="NCBI Taxonomy" id="3494"/>
    <lineage>
        <taxon>Eukaryota</taxon>
        <taxon>Viridiplantae</taxon>
        <taxon>Streptophyta</taxon>
        <taxon>Embryophyta</taxon>
        <taxon>Tracheophyta</taxon>
        <taxon>Spermatophyta</taxon>
        <taxon>Magnoliopsida</taxon>
        <taxon>eudicotyledons</taxon>
        <taxon>Gunneridae</taxon>
        <taxon>Pentapetalae</taxon>
        <taxon>rosids</taxon>
        <taxon>fabids</taxon>
        <taxon>Rosales</taxon>
        <taxon>Moraceae</taxon>
        <taxon>Ficeae</taxon>
        <taxon>Ficus</taxon>
    </lineage>
</organism>
<proteinExistence type="predicted"/>
<gene>
    <name evidence="1" type="ORF">TIFTF001_007568</name>
</gene>
<evidence type="ECO:0000313" key="2">
    <source>
        <dbReference type="Proteomes" id="UP001187192"/>
    </source>
</evidence>
<accession>A0AA88DGJ2</accession>
<name>A0AA88DGJ2_FICCA</name>
<dbReference type="AlphaFoldDB" id="A0AA88DGJ2"/>
<dbReference type="Proteomes" id="UP001187192">
    <property type="component" value="Unassembled WGS sequence"/>
</dbReference>
<protein>
    <submittedName>
        <fullName evidence="1">Uncharacterized protein</fullName>
    </submittedName>
</protein>
<comment type="caution">
    <text evidence="1">The sequence shown here is derived from an EMBL/GenBank/DDBJ whole genome shotgun (WGS) entry which is preliminary data.</text>
</comment>
<evidence type="ECO:0000313" key="1">
    <source>
        <dbReference type="EMBL" id="GMN38334.1"/>
    </source>
</evidence>
<sequence length="71" mass="7254">MVGEPNVASLTIFIECARGARDMLDSAIVGGVDEDMDLANVAISEANHGKRCGGGGVTVGDTRPTQGFATM</sequence>
<keyword evidence="2" id="KW-1185">Reference proteome</keyword>